<comment type="caution">
    <text evidence="1">The sequence shown here is derived from an EMBL/GenBank/DDBJ whole genome shotgun (WGS) entry which is preliminary data.</text>
</comment>
<name>A0A0F3IVB2_9PROT</name>
<reference evidence="1 2" key="1">
    <citation type="submission" date="2015-03" db="EMBL/GenBank/DDBJ databases">
        <title>Draft genome sequence of Elstera litoralis.</title>
        <authorList>
            <person name="Rahalkar M.C."/>
            <person name="Dhakephalkar P.K."/>
            <person name="Pore S.D."/>
            <person name="Arora P."/>
            <person name="Kapse N.G."/>
            <person name="Pandit P.S."/>
        </authorList>
    </citation>
    <scope>NUCLEOTIDE SEQUENCE [LARGE SCALE GENOMIC DNA]</scope>
    <source>
        <strain evidence="1 2">Dia-1</strain>
    </source>
</reference>
<proteinExistence type="predicted"/>
<dbReference type="AlphaFoldDB" id="A0A0F3IVB2"/>
<evidence type="ECO:0000313" key="2">
    <source>
        <dbReference type="Proteomes" id="UP000033774"/>
    </source>
</evidence>
<dbReference type="EMBL" id="LAJY01000062">
    <property type="protein sequence ID" value="KJV10675.1"/>
    <property type="molecule type" value="Genomic_DNA"/>
</dbReference>
<dbReference type="InterPro" id="IPR010982">
    <property type="entry name" value="Lambda_DNA-bd_dom_sf"/>
</dbReference>
<dbReference type="InterPro" id="IPR039060">
    <property type="entry name" value="Antitox_HigA"/>
</dbReference>
<dbReference type="Proteomes" id="UP000033774">
    <property type="component" value="Unassembled WGS sequence"/>
</dbReference>
<dbReference type="PATRIC" id="fig|552518.3.peg.3822"/>
<sequence>MLHPIKTPEQHRAALDRIGLLMLAEADTPEVDELEALAILVQHYEREAFPIDPPTPLEAIEFRMEQMGYRQTDLTRLLGSRSRASEILSGNINRLSITMIRKLHKEWHIPADALIREPAP</sequence>
<gene>
    <name evidence="1" type="ORF">VZ95_03385</name>
</gene>
<keyword evidence="2" id="KW-1185">Reference proteome</keyword>
<organism evidence="1 2">
    <name type="scientific">Elstera litoralis</name>
    <dbReference type="NCBI Taxonomy" id="552518"/>
    <lineage>
        <taxon>Bacteria</taxon>
        <taxon>Pseudomonadati</taxon>
        <taxon>Pseudomonadota</taxon>
        <taxon>Alphaproteobacteria</taxon>
        <taxon>Rhodospirillales</taxon>
        <taxon>Rhodospirillaceae</taxon>
        <taxon>Elstera</taxon>
    </lineage>
</organism>
<evidence type="ECO:0000313" key="1">
    <source>
        <dbReference type="EMBL" id="KJV10675.1"/>
    </source>
</evidence>
<accession>A0A0F3IVB2</accession>
<dbReference type="PANTHER" id="PTHR40455:SF1">
    <property type="entry name" value="ANTITOXIN HIGA"/>
    <property type="match status" value="1"/>
</dbReference>
<protein>
    <submittedName>
        <fullName evidence="1">Transcriptional regulator</fullName>
    </submittedName>
</protein>
<dbReference type="GO" id="GO:0006355">
    <property type="term" value="P:regulation of DNA-templated transcription"/>
    <property type="evidence" value="ECO:0007669"/>
    <property type="project" value="InterPro"/>
</dbReference>
<dbReference type="PANTHER" id="PTHR40455">
    <property type="entry name" value="ANTITOXIN HIGA"/>
    <property type="match status" value="1"/>
</dbReference>
<dbReference type="SUPFAM" id="SSF47413">
    <property type="entry name" value="lambda repressor-like DNA-binding domains"/>
    <property type="match status" value="1"/>
</dbReference>
<dbReference type="RefSeq" id="WP_045774627.1">
    <property type="nucleotide sequence ID" value="NZ_LAJY01000062.1"/>
</dbReference>
<dbReference type="GO" id="GO:0001046">
    <property type="term" value="F:core promoter sequence-specific DNA binding"/>
    <property type="evidence" value="ECO:0007669"/>
    <property type="project" value="TreeGrafter"/>
</dbReference>
<dbReference type="OrthoDB" id="9796786at2"/>